<evidence type="ECO:0000259" key="2">
    <source>
        <dbReference type="PROSITE" id="PS50157"/>
    </source>
</evidence>
<feature type="non-terminal residue" evidence="3">
    <location>
        <position position="141"/>
    </location>
</feature>
<dbReference type="PROSITE" id="PS00028">
    <property type="entry name" value="ZINC_FINGER_C2H2_1"/>
    <property type="match status" value="1"/>
</dbReference>
<dbReference type="EMBL" id="HACG01039703">
    <property type="protein sequence ID" value="CEK86568.1"/>
    <property type="molecule type" value="Transcribed_RNA"/>
</dbReference>
<dbReference type="Gene3D" id="3.30.160.60">
    <property type="entry name" value="Classic Zinc Finger"/>
    <property type="match status" value="1"/>
</dbReference>
<sequence>RSDVFSENVRNIEESTGHVTEGLERQIEDINDVKNTSVETRDFKLLDEYKENTIIKRENKNEDLYLTPVELAILNTQRQQYGGENSDKCHISNLGFTLSLDVRTHRSYPGERSYTCDLCNRDFVNFVILKKHIEQHTIYKP</sequence>
<name>A0A0B7B0M8_9EUPU</name>
<dbReference type="InterPro" id="IPR036236">
    <property type="entry name" value="Znf_C2H2_sf"/>
</dbReference>
<dbReference type="GO" id="GO:0008270">
    <property type="term" value="F:zinc ion binding"/>
    <property type="evidence" value="ECO:0007669"/>
    <property type="project" value="UniProtKB-KW"/>
</dbReference>
<accession>A0A0B7B0M8</accession>
<keyword evidence="1" id="KW-0862">Zinc</keyword>
<evidence type="ECO:0000256" key="1">
    <source>
        <dbReference type="PROSITE-ProRule" id="PRU00042"/>
    </source>
</evidence>
<dbReference type="AlphaFoldDB" id="A0A0B7B0M8"/>
<protein>
    <recommendedName>
        <fullName evidence="2">C2H2-type domain-containing protein</fullName>
    </recommendedName>
</protein>
<dbReference type="SUPFAM" id="SSF57667">
    <property type="entry name" value="beta-beta-alpha zinc fingers"/>
    <property type="match status" value="1"/>
</dbReference>
<dbReference type="InterPro" id="IPR013087">
    <property type="entry name" value="Znf_C2H2_type"/>
</dbReference>
<organism evidence="3">
    <name type="scientific">Arion vulgaris</name>
    <dbReference type="NCBI Taxonomy" id="1028688"/>
    <lineage>
        <taxon>Eukaryota</taxon>
        <taxon>Metazoa</taxon>
        <taxon>Spiralia</taxon>
        <taxon>Lophotrochozoa</taxon>
        <taxon>Mollusca</taxon>
        <taxon>Gastropoda</taxon>
        <taxon>Heterobranchia</taxon>
        <taxon>Euthyneura</taxon>
        <taxon>Panpulmonata</taxon>
        <taxon>Eupulmonata</taxon>
        <taxon>Stylommatophora</taxon>
        <taxon>Helicina</taxon>
        <taxon>Arionoidea</taxon>
        <taxon>Arionidae</taxon>
        <taxon>Arion</taxon>
    </lineage>
</organism>
<proteinExistence type="predicted"/>
<feature type="domain" description="C2H2-type" evidence="2">
    <location>
        <begin position="114"/>
        <end position="141"/>
    </location>
</feature>
<reference evidence="3" key="1">
    <citation type="submission" date="2014-12" db="EMBL/GenBank/DDBJ databases">
        <title>Insight into the proteome of Arion vulgaris.</title>
        <authorList>
            <person name="Aradska J."/>
            <person name="Bulat T."/>
            <person name="Smidak R."/>
            <person name="Sarate P."/>
            <person name="Gangsoo J."/>
            <person name="Sialana F."/>
            <person name="Bilban M."/>
            <person name="Lubec G."/>
        </authorList>
    </citation>
    <scope>NUCLEOTIDE SEQUENCE</scope>
    <source>
        <tissue evidence="3">Skin</tissue>
    </source>
</reference>
<dbReference type="PROSITE" id="PS50157">
    <property type="entry name" value="ZINC_FINGER_C2H2_2"/>
    <property type="match status" value="1"/>
</dbReference>
<feature type="non-terminal residue" evidence="3">
    <location>
        <position position="1"/>
    </location>
</feature>
<gene>
    <name evidence="3" type="primary">ORF154454</name>
</gene>
<keyword evidence="1" id="KW-0863">Zinc-finger</keyword>
<evidence type="ECO:0000313" key="3">
    <source>
        <dbReference type="EMBL" id="CEK86568.1"/>
    </source>
</evidence>
<keyword evidence="1" id="KW-0479">Metal-binding</keyword>